<evidence type="ECO:0000256" key="6">
    <source>
        <dbReference type="ARBA" id="ARBA00024331"/>
    </source>
</evidence>
<dbReference type="GO" id="GO:0042132">
    <property type="term" value="F:fructose 1,6-bisphosphate 1-phosphatase activity"/>
    <property type="evidence" value="ECO:0007669"/>
    <property type="project" value="UniProtKB-EC"/>
</dbReference>
<dbReference type="AlphaFoldDB" id="A0A382WDX6"/>
<evidence type="ECO:0000256" key="3">
    <source>
        <dbReference type="ARBA" id="ARBA00013093"/>
    </source>
</evidence>
<evidence type="ECO:0000256" key="5">
    <source>
        <dbReference type="ARBA" id="ARBA00022842"/>
    </source>
</evidence>
<dbReference type="PANTHER" id="PTHR11556:SF1">
    <property type="entry name" value="FRUCTOSE-BISPHOSPHATASE"/>
    <property type="match status" value="1"/>
</dbReference>
<dbReference type="GO" id="GO:0005986">
    <property type="term" value="P:sucrose biosynthetic process"/>
    <property type="evidence" value="ECO:0007669"/>
    <property type="project" value="TreeGrafter"/>
</dbReference>
<organism evidence="8">
    <name type="scientific">marine metagenome</name>
    <dbReference type="NCBI Taxonomy" id="408172"/>
    <lineage>
        <taxon>unclassified sequences</taxon>
        <taxon>metagenomes</taxon>
        <taxon>ecological metagenomes</taxon>
    </lineage>
</organism>
<dbReference type="SUPFAM" id="SSF56655">
    <property type="entry name" value="Carbohydrate phosphatase"/>
    <property type="match status" value="1"/>
</dbReference>
<dbReference type="EC" id="3.1.3.11" evidence="3"/>
<comment type="catalytic activity">
    <reaction evidence="1">
        <text>beta-D-fructose 1,6-bisphosphate + H2O = beta-D-fructose 6-phosphate + phosphate</text>
        <dbReference type="Rhea" id="RHEA:11064"/>
        <dbReference type="ChEBI" id="CHEBI:15377"/>
        <dbReference type="ChEBI" id="CHEBI:32966"/>
        <dbReference type="ChEBI" id="CHEBI:43474"/>
        <dbReference type="ChEBI" id="CHEBI:57634"/>
        <dbReference type="EC" id="3.1.3.11"/>
    </reaction>
</comment>
<evidence type="ECO:0000259" key="7">
    <source>
        <dbReference type="Pfam" id="PF00316"/>
    </source>
</evidence>
<feature type="domain" description="Fructose-1-6-bisphosphatase class I N-terminal" evidence="7">
    <location>
        <begin position="23"/>
        <end position="190"/>
    </location>
</feature>
<gene>
    <name evidence="8" type="ORF">METZ01_LOCUS409881</name>
</gene>
<proteinExistence type="predicted"/>
<dbReference type="InterPro" id="IPR033391">
    <property type="entry name" value="FBPase_N"/>
</dbReference>
<dbReference type="InterPro" id="IPR000146">
    <property type="entry name" value="FBPase_class-1"/>
</dbReference>
<sequence>MAISDEIKSLGQYMLSVSKDERLEGLDAVIEAIGRGAIRVQKTVESAALGRWLGSTGKTNVHGEDVQTLDEIGSRVFEEELLVSGRIRALGSEEVETAIEEADRSRGNFVVMMDPIDGSSNIDVAISIGSIFGIWRHSGKHDEGVLQPGNQLVAASYTIYGSSAVMVVATKNHVSSFTLDPGNDTFWLTNRDL</sequence>
<dbReference type="GO" id="GO:0006000">
    <property type="term" value="P:fructose metabolic process"/>
    <property type="evidence" value="ECO:0007669"/>
    <property type="project" value="TreeGrafter"/>
</dbReference>
<keyword evidence="5" id="KW-0460">Magnesium</keyword>
<accession>A0A382WDX6</accession>
<protein>
    <recommendedName>
        <fullName evidence="3">fructose-bisphosphatase</fullName>
        <ecNumber evidence="3">3.1.3.11</ecNumber>
    </recommendedName>
</protein>
<dbReference type="Pfam" id="PF00316">
    <property type="entry name" value="FBPase"/>
    <property type="match status" value="1"/>
</dbReference>
<dbReference type="GO" id="GO:0030388">
    <property type="term" value="P:fructose 1,6-bisphosphate metabolic process"/>
    <property type="evidence" value="ECO:0007669"/>
    <property type="project" value="TreeGrafter"/>
</dbReference>
<dbReference type="GO" id="GO:0006002">
    <property type="term" value="P:fructose 6-phosphate metabolic process"/>
    <property type="evidence" value="ECO:0007669"/>
    <property type="project" value="TreeGrafter"/>
</dbReference>
<keyword evidence="4" id="KW-0479">Metal-binding</keyword>
<comment type="pathway">
    <text evidence="6">Carbohydrate biosynthesis.</text>
</comment>
<dbReference type="GO" id="GO:0005829">
    <property type="term" value="C:cytosol"/>
    <property type="evidence" value="ECO:0007669"/>
    <property type="project" value="TreeGrafter"/>
</dbReference>
<comment type="subunit">
    <text evidence="2">Homotetramer.</text>
</comment>
<evidence type="ECO:0000256" key="2">
    <source>
        <dbReference type="ARBA" id="ARBA00011881"/>
    </source>
</evidence>
<evidence type="ECO:0000256" key="4">
    <source>
        <dbReference type="ARBA" id="ARBA00022723"/>
    </source>
</evidence>
<dbReference type="PRINTS" id="PR00115">
    <property type="entry name" value="F16BPHPHTASE"/>
</dbReference>
<dbReference type="InterPro" id="IPR028343">
    <property type="entry name" value="FBPtase"/>
</dbReference>
<feature type="non-terminal residue" evidence="8">
    <location>
        <position position="193"/>
    </location>
</feature>
<dbReference type="GO" id="GO:0006094">
    <property type="term" value="P:gluconeogenesis"/>
    <property type="evidence" value="ECO:0007669"/>
    <property type="project" value="TreeGrafter"/>
</dbReference>
<evidence type="ECO:0000256" key="1">
    <source>
        <dbReference type="ARBA" id="ARBA00001273"/>
    </source>
</evidence>
<evidence type="ECO:0000313" key="8">
    <source>
        <dbReference type="EMBL" id="SVD57027.1"/>
    </source>
</evidence>
<dbReference type="EMBL" id="UINC01159114">
    <property type="protein sequence ID" value="SVD57027.1"/>
    <property type="molecule type" value="Genomic_DNA"/>
</dbReference>
<reference evidence="8" key="1">
    <citation type="submission" date="2018-05" db="EMBL/GenBank/DDBJ databases">
        <authorList>
            <person name="Lanie J.A."/>
            <person name="Ng W.-L."/>
            <person name="Kazmierczak K.M."/>
            <person name="Andrzejewski T.M."/>
            <person name="Davidsen T.M."/>
            <person name="Wayne K.J."/>
            <person name="Tettelin H."/>
            <person name="Glass J.I."/>
            <person name="Rusch D."/>
            <person name="Podicherti R."/>
            <person name="Tsui H.-C.T."/>
            <person name="Winkler M.E."/>
        </authorList>
    </citation>
    <scope>NUCLEOTIDE SEQUENCE</scope>
</reference>
<dbReference type="PANTHER" id="PTHR11556">
    <property type="entry name" value="FRUCTOSE-1,6-BISPHOSPHATASE-RELATED"/>
    <property type="match status" value="1"/>
</dbReference>
<name>A0A382WDX6_9ZZZZ</name>
<dbReference type="Gene3D" id="3.30.540.10">
    <property type="entry name" value="Fructose-1,6-Bisphosphatase, subunit A, domain 1"/>
    <property type="match status" value="1"/>
</dbReference>
<dbReference type="GO" id="GO:0046872">
    <property type="term" value="F:metal ion binding"/>
    <property type="evidence" value="ECO:0007669"/>
    <property type="project" value="UniProtKB-KW"/>
</dbReference>